<comment type="caution">
    <text evidence="2">The sequence shown here is derived from an EMBL/GenBank/DDBJ whole genome shotgun (WGS) entry which is preliminary data.</text>
</comment>
<reference evidence="2 3" key="1">
    <citation type="journal article" date="2021" name="Sci. Rep.">
        <title>Chromosome anchoring in Senegalese sole (Solea senegalensis) reveals sex-associated markers and genome rearrangements in flatfish.</title>
        <authorList>
            <person name="Guerrero-Cozar I."/>
            <person name="Gomez-Garrido J."/>
            <person name="Berbel C."/>
            <person name="Martinez-Blanch J.F."/>
            <person name="Alioto T."/>
            <person name="Claros M.G."/>
            <person name="Gagnaire P.A."/>
            <person name="Manchado M."/>
        </authorList>
    </citation>
    <scope>NUCLEOTIDE SEQUENCE [LARGE SCALE GENOMIC DNA]</scope>
    <source>
        <strain evidence="2">Sse05_10M</strain>
    </source>
</reference>
<keyword evidence="3" id="KW-1185">Reference proteome</keyword>
<dbReference type="Proteomes" id="UP000693946">
    <property type="component" value="Linkage Group LG14"/>
</dbReference>
<accession>A0AAV6S9A6</accession>
<organism evidence="2 3">
    <name type="scientific">Solea senegalensis</name>
    <name type="common">Senegalese sole</name>
    <dbReference type="NCBI Taxonomy" id="28829"/>
    <lineage>
        <taxon>Eukaryota</taxon>
        <taxon>Metazoa</taxon>
        <taxon>Chordata</taxon>
        <taxon>Craniata</taxon>
        <taxon>Vertebrata</taxon>
        <taxon>Euteleostomi</taxon>
        <taxon>Actinopterygii</taxon>
        <taxon>Neopterygii</taxon>
        <taxon>Teleostei</taxon>
        <taxon>Neoteleostei</taxon>
        <taxon>Acanthomorphata</taxon>
        <taxon>Carangaria</taxon>
        <taxon>Pleuronectiformes</taxon>
        <taxon>Pleuronectoidei</taxon>
        <taxon>Soleidae</taxon>
        <taxon>Solea</taxon>
    </lineage>
</organism>
<evidence type="ECO:0000313" key="2">
    <source>
        <dbReference type="EMBL" id="KAG7514465.1"/>
    </source>
</evidence>
<proteinExistence type="predicted"/>
<name>A0AAV6S9A6_SOLSE</name>
<feature type="region of interest" description="Disordered" evidence="1">
    <location>
        <begin position="77"/>
        <end position="119"/>
    </location>
</feature>
<sequence length="141" mass="16173">MSRLSFRATFTDKEEDRLVAKLAAADRQTERQCPARSCQTLRTYRAQSSLNEWNKCPALHANCTALSSGANGVVYKEVRRTRRRRRRRRSRDADQRRDLTAREASRAEGGGACQEQDHNKSDVTVHWSSSNLVKLIFICVF</sequence>
<evidence type="ECO:0000313" key="3">
    <source>
        <dbReference type="Proteomes" id="UP000693946"/>
    </source>
</evidence>
<evidence type="ECO:0000256" key="1">
    <source>
        <dbReference type="SAM" id="MobiDB-lite"/>
    </source>
</evidence>
<protein>
    <submittedName>
        <fullName evidence="2">Uncharacterized protein</fullName>
    </submittedName>
</protein>
<dbReference type="AlphaFoldDB" id="A0AAV6S9A6"/>
<feature type="compositionally biased region" description="Basic and acidic residues" evidence="1">
    <location>
        <begin position="91"/>
        <end position="106"/>
    </location>
</feature>
<gene>
    <name evidence="2" type="ORF">JOB18_034503</name>
</gene>
<feature type="compositionally biased region" description="Basic residues" evidence="1">
    <location>
        <begin position="79"/>
        <end position="90"/>
    </location>
</feature>
<dbReference type="EMBL" id="JAGKHQ010000006">
    <property type="protein sequence ID" value="KAG7514465.1"/>
    <property type="molecule type" value="Genomic_DNA"/>
</dbReference>